<evidence type="ECO:0000313" key="2">
    <source>
        <dbReference type="Proteomes" id="UP001158576"/>
    </source>
</evidence>
<evidence type="ECO:0000313" key="1">
    <source>
        <dbReference type="EMBL" id="CAG5110736.1"/>
    </source>
</evidence>
<reference evidence="1 2" key="1">
    <citation type="submission" date="2021-04" db="EMBL/GenBank/DDBJ databases">
        <authorList>
            <person name="Bliznina A."/>
        </authorList>
    </citation>
    <scope>NUCLEOTIDE SEQUENCE [LARGE SCALE GENOMIC DNA]</scope>
</reference>
<organism evidence="1 2">
    <name type="scientific">Oikopleura dioica</name>
    <name type="common">Tunicate</name>
    <dbReference type="NCBI Taxonomy" id="34765"/>
    <lineage>
        <taxon>Eukaryota</taxon>
        <taxon>Metazoa</taxon>
        <taxon>Chordata</taxon>
        <taxon>Tunicata</taxon>
        <taxon>Appendicularia</taxon>
        <taxon>Copelata</taxon>
        <taxon>Oikopleuridae</taxon>
        <taxon>Oikopleura</taxon>
    </lineage>
</organism>
<dbReference type="CDD" id="cd00063">
    <property type="entry name" value="FN3"/>
    <property type="match status" value="1"/>
</dbReference>
<gene>
    <name evidence="1" type="ORF">OKIOD_LOCUS13873</name>
</gene>
<sequence>MSRSRHSTKKFAEQTEENVLLEWREGVTLDKYFIIIYKEYGNYEYEYLNEQAVEKPFANVVGLEPNTFYKFGLYGTNGTAATRGATSWIVARTLGETVRQFPGTLYPDNSGFASLVVLPDSLDDWWDQCAYVLTIDLQCPIKSIDFDVGESVVVIERGEEELVLAFGKMALDSVFRVHKKFHYFVHVDPDHCNITSLEDKFIISRNDDSVGIMNEIITVSEEATWPTEAFYPAETWVRLVSIDLKPYQVSVCPPKILLESSSTLSQNCATSVSLTENELGWNLDFEANYTSGICEANQDRLCETRLFQTHLWQNDFGIGIVENLSCSVRIDFYVEFAVFLF</sequence>
<dbReference type="Proteomes" id="UP001158576">
    <property type="component" value="Chromosome 2"/>
</dbReference>
<dbReference type="SUPFAM" id="SSF49265">
    <property type="entry name" value="Fibronectin type III"/>
    <property type="match status" value="1"/>
</dbReference>
<keyword evidence="2" id="KW-1185">Reference proteome</keyword>
<dbReference type="EMBL" id="OU015567">
    <property type="protein sequence ID" value="CAG5110736.1"/>
    <property type="molecule type" value="Genomic_DNA"/>
</dbReference>
<proteinExistence type="predicted"/>
<dbReference type="InterPro" id="IPR036116">
    <property type="entry name" value="FN3_sf"/>
</dbReference>
<accession>A0ABN7SZ53</accession>
<name>A0ABN7SZ53_OIKDI</name>
<dbReference type="InterPro" id="IPR003961">
    <property type="entry name" value="FN3_dom"/>
</dbReference>
<protein>
    <submittedName>
        <fullName evidence="1">Oidioi.mRNA.OKI2018_I69.chr2.g5108.t1.cds</fullName>
    </submittedName>
</protein>